<proteinExistence type="predicted"/>
<dbReference type="InterPro" id="IPR050656">
    <property type="entry name" value="PINX1"/>
</dbReference>
<feature type="region of interest" description="Disordered" evidence="1">
    <location>
        <begin position="150"/>
        <end position="177"/>
    </location>
</feature>
<dbReference type="GO" id="GO:0010521">
    <property type="term" value="F:telomerase inhibitor activity"/>
    <property type="evidence" value="ECO:0007669"/>
    <property type="project" value="TreeGrafter"/>
</dbReference>
<evidence type="ECO:0000256" key="1">
    <source>
        <dbReference type="SAM" id="MobiDB-lite"/>
    </source>
</evidence>
<feature type="compositionally biased region" description="Basic residues" evidence="1">
    <location>
        <begin position="432"/>
        <end position="444"/>
    </location>
</feature>
<feature type="compositionally biased region" description="Basic and acidic residues" evidence="1">
    <location>
        <begin position="342"/>
        <end position="357"/>
    </location>
</feature>
<feature type="domain" description="G-patch" evidence="2">
    <location>
        <begin position="27"/>
        <end position="73"/>
    </location>
</feature>
<name>A0A2H1WMI1_SPOFR</name>
<feature type="compositionally biased region" description="Acidic residues" evidence="1">
    <location>
        <begin position="247"/>
        <end position="256"/>
    </location>
</feature>
<feature type="region of interest" description="Disordered" evidence="1">
    <location>
        <begin position="201"/>
        <end position="366"/>
    </location>
</feature>
<reference evidence="3" key="1">
    <citation type="submission" date="2016-07" db="EMBL/GenBank/DDBJ databases">
        <authorList>
            <person name="Bretaudeau A."/>
        </authorList>
    </citation>
    <scope>NUCLEOTIDE SEQUENCE</scope>
    <source>
        <strain evidence="3">Rice</strain>
        <tissue evidence="3">Whole body</tissue>
    </source>
</reference>
<dbReference type="GO" id="GO:0003676">
    <property type="term" value="F:nucleic acid binding"/>
    <property type="evidence" value="ECO:0007669"/>
    <property type="project" value="InterPro"/>
</dbReference>
<dbReference type="Pfam" id="PF01585">
    <property type="entry name" value="G-patch"/>
    <property type="match status" value="1"/>
</dbReference>
<dbReference type="PANTHER" id="PTHR23149">
    <property type="entry name" value="G PATCH DOMAIN CONTAINING PROTEIN"/>
    <property type="match status" value="1"/>
</dbReference>
<feature type="compositionally biased region" description="Acidic residues" evidence="1">
    <location>
        <begin position="316"/>
        <end position="331"/>
    </location>
</feature>
<evidence type="ECO:0000259" key="2">
    <source>
        <dbReference type="PROSITE" id="PS50174"/>
    </source>
</evidence>
<dbReference type="GO" id="GO:0005730">
    <property type="term" value="C:nucleolus"/>
    <property type="evidence" value="ECO:0007669"/>
    <property type="project" value="TreeGrafter"/>
</dbReference>
<feature type="region of interest" description="Disordered" evidence="1">
    <location>
        <begin position="409"/>
        <end position="455"/>
    </location>
</feature>
<feature type="compositionally biased region" description="Acidic residues" evidence="1">
    <location>
        <begin position="277"/>
        <end position="288"/>
    </location>
</feature>
<dbReference type="SMART" id="SM00443">
    <property type="entry name" value="G_patch"/>
    <property type="match status" value="1"/>
</dbReference>
<dbReference type="AlphaFoldDB" id="A0A2H1WMI1"/>
<protein>
    <submittedName>
        <fullName evidence="3">SFRICE_003571</fullName>
    </submittedName>
</protein>
<sequence>MAMLAGPRRKQKVINLRAKNNAWSEDTTKFGQRMLEKMGWSAGKGLGAKENGIVEHVVARYKNDDRGLGFEDRNDQWTKHEDDFNSLLANLSNGSSKDDEKLHSGVSLEVKSKTSKARVHYHKFTRGKDLTRYSEKDLANIFGKKTLKSENKSATEEKVENSDEKDEKDSTPVDKVFKEGGSMEDYFKSKLAAMKSKNKLNIQNNSINNDENTDYSFRGFSGTMDREDEEETHQGFGFQTFSLANTEENETVDNENNENLVESKKKKKKKRKHQDEELVVSEIVDDENSPTQPDSNVEDTQKSKKSKKNKKKDFEESIIEPVELEQTVEEPVETKKSKKKKYIDDATSEHITEDYVPKKKKKRKDKEHFMMVVQEDCEKPVEVALIRRPLVEPKSYVIVKNHVRELINTSETTSTERNTEETSSKPLENDRKTKRKSNKKHKNATQKSVSSDEDTTEIIDKNDLEELKTVYKRCKDVINKIETKYGHLLDLNIGAGPSSHRKRKLNSEESTDSECDCKLNKKIVFDDDGKQVAVDRVPDKHICAKKVKGYSEIQTKSKSIAIEYTDNEINLPETLPELGSMLQSQDMPKTLRNKIVNKMRMLKQDYTNEIKFNKQAIIEKIKANPDDVLAFKGTNLSIIKGYS</sequence>
<organism evidence="3">
    <name type="scientific">Spodoptera frugiperda</name>
    <name type="common">Fall armyworm</name>
    <dbReference type="NCBI Taxonomy" id="7108"/>
    <lineage>
        <taxon>Eukaryota</taxon>
        <taxon>Metazoa</taxon>
        <taxon>Ecdysozoa</taxon>
        <taxon>Arthropoda</taxon>
        <taxon>Hexapoda</taxon>
        <taxon>Insecta</taxon>
        <taxon>Pterygota</taxon>
        <taxon>Neoptera</taxon>
        <taxon>Endopterygota</taxon>
        <taxon>Lepidoptera</taxon>
        <taxon>Glossata</taxon>
        <taxon>Ditrysia</taxon>
        <taxon>Noctuoidea</taxon>
        <taxon>Noctuidae</taxon>
        <taxon>Amphipyrinae</taxon>
        <taxon>Spodoptera</taxon>
    </lineage>
</organism>
<gene>
    <name evidence="3" type="ORF">SFRICE_003571</name>
</gene>
<dbReference type="PANTHER" id="PTHR23149:SF27">
    <property type="entry name" value="PIN2_TERF1-INTERACTING TELOMERASE INHIBITOR 1"/>
    <property type="match status" value="1"/>
</dbReference>
<feature type="compositionally biased region" description="Basic and acidic residues" evidence="1">
    <location>
        <begin position="417"/>
        <end position="431"/>
    </location>
</feature>
<evidence type="ECO:0000313" key="3">
    <source>
        <dbReference type="EMBL" id="SOQ54283.1"/>
    </source>
</evidence>
<dbReference type="PROSITE" id="PS50174">
    <property type="entry name" value="G_PATCH"/>
    <property type="match status" value="1"/>
</dbReference>
<accession>A0A2H1WMI1</accession>
<dbReference type="InterPro" id="IPR000467">
    <property type="entry name" value="G_patch_dom"/>
</dbReference>
<dbReference type="EMBL" id="ODYU01009682">
    <property type="protein sequence ID" value="SOQ54283.1"/>
    <property type="molecule type" value="Genomic_DNA"/>
</dbReference>